<accession>A0ABD3AB86</accession>
<dbReference type="AlphaFoldDB" id="A0ABD3AB86"/>
<name>A0ABD3AB86_9GENT</name>
<sequence>MDLLHIPLIITLKDTSFTQGGAKIEGENAAATMNGLIVVRVDDEIDLVRVGVIGAAAQGVKIQKPTATSTLAAQRQGPAAQNLSVEAAAARRRRQGSVVACADEKGRAAATQRFANPTVAPEVVVDEVAAHLPYSSDWKLLSTIAIGSETYHFAARYKEENNAAAARVDVVKKAINAAVNNDATTSPR</sequence>
<organism evidence="1 2">
    <name type="scientific">Cinchona calisaya</name>
    <dbReference type="NCBI Taxonomy" id="153742"/>
    <lineage>
        <taxon>Eukaryota</taxon>
        <taxon>Viridiplantae</taxon>
        <taxon>Streptophyta</taxon>
        <taxon>Embryophyta</taxon>
        <taxon>Tracheophyta</taxon>
        <taxon>Spermatophyta</taxon>
        <taxon>Magnoliopsida</taxon>
        <taxon>eudicotyledons</taxon>
        <taxon>Gunneridae</taxon>
        <taxon>Pentapetalae</taxon>
        <taxon>asterids</taxon>
        <taxon>lamiids</taxon>
        <taxon>Gentianales</taxon>
        <taxon>Rubiaceae</taxon>
        <taxon>Cinchonoideae</taxon>
        <taxon>Cinchoneae</taxon>
        <taxon>Cinchona</taxon>
    </lineage>
</organism>
<gene>
    <name evidence="1" type="ORF">ACH5RR_012471</name>
</gene>
<proteinExistence type="predicted"/>
<reference evidence="1 2" key="1">
    <citation type="submission" date="2024-11" db="EMBL/GenBank/DDBJ databases">
        <title>A near-complete genome assembly of Cinchona calisaya.</title>
        <authorList>
            <person name="Lian D.C."/>
            <person name="Zhao X.W."/>
            <person name="Wei L."/>
        </authorList>
    </citation>
    <scope>NUCLEOTIDE SEQUENCE [LARGE SCALE GENOMIC DNA]</scope>
    <source>
        <tissue evidence="1">Nenye</tissue>
    </source>
</reference>
<comment type="caution">
    <text evidence="1">The sequence shown here is derived from an EMBL/GenBank/DDBJ whole genome shotgun (WGS) entry which is preliminary data.</text>
</comment>
<dbReference type="Proteomes" id="UP001630127">
    <property type="component" value="Unassembled WGS sequence"/>
</dbReference>
<keyword evidence="2" id="KW-1185">Reference proteome</keyword>
<protein>
    <submittedName>
        <fullName evidence="1">Uncharacterized protein</fullName>
    </submittedName>
</protein>
<evidence type="ECO:0000313" key="1">
    <source>
        <dbReference type="EMBL" id="KAL3527815.1"/>
    </source>
</evidence>
<dbReference type="EMBL" id="JBJUIK010000005">
    <property type="protein sequence ID" value="KAL3527815.1"/>
    <property type="molecule type" value="Genomic_DNA"/>
</dbReference>
<evidence type="ECO:0000313" key="2">
    <source>
        <dbReference type="Proteomes" id="UP001630127"/>
    </source>
</evidence>